<dbReference type="EMBL" id="JAYKLX010000004">
    <property type="protein sequence ID" value="MEB3345615.1"/>
    <property type="molecule type" value="Genomic_DNA"/>
</dbReference>
<gene>
    <name evidence="2" type="ORF">U6A24_09100</name>
</gene>
<organism evidence="2 3">
    <name type="scientific">Aquimarina gracilis</name>
    <dbReference type="NCBI Taxonomy" id="874422"/>
    <lineage>
        <taxon>Bacteria</taxon>
        <taxon>Pseudomonadati</taxon>
        <taxon>Bacteroidota</taxon>
        <taxon>Flavobacteriia</taxon>
        <taxon>Flavobacteriales</taxon>
        <taxon>Flavobacteriaceae</taxon>
        <taxon>Aquimarina</taxon>
    </lineage>
</organism>
<protein>
    <submittedName>
        <fullName evidence="2">Uncharacterized protein</fullName>
    </submittedName>
</protein>
<name>A0ABU5ZU78_9FLAO</name>
<evidence type="ECO:0000313" key="3">
    <source>
        <dbReference type="Proteomes" id="UP001327027"/>
    </source>
</evidence>
<feature type="transmembrane region" description="Helical" evidence="1">
    <location>
        <begin position="120"/>
        <end position="140"/>
    </location>
</feature>
<keyword evidence="1" id="KW-0472">Membrane</keyword>
<dbReference type="RefSeq" id="WP_324179647.1">
    <property type="nucleotide sequence ID" value="NZ_BAABAW010000007.1"/>
</dbReference>
<accession>A0ABU5ZU78</accession>
<keyword evidence="3" id="KW-1185">Reference proteome</keyword>
<feature type="transmembrane region" description="Helical" evidence="1">
    <location>
        <begin position="20"/>
        <end position="48"/>
    </location>
</feature>
<proteinExistence type="predicted"/>
<evidence type="ECO:0000256" key="1">
    <source>
        <dbReference type="SAM" id="Phobius"/>
    </source>
</evidence>
<comment type="caution">
    <text evidence="2">The sequence shown here is derived from an EMBL/GenBank/DDBJ whole genome shotgun (WGS) entry which is preliminary data.</text>
</comment>
<sequence length="208" mass="23870">MNNQEKRKKLGFLKGSIQEYIYLSYLYLLILGTLSYSIYYAFLGINIINYSNLLDILLSPIVIITKDIMTPIAMGVYIVSGVLLFLFLEKRTKKSLQNNIPAEKEIKLQKQYQSFKNAKFLIPIIGTFAFYLGYAIGGGYKLNNRIQTGDFEVNRLIEFSNGETQEVKLLGLNNQYIFYVHKGEKQVITAPISGNIKRIKKIKKSNKE</sequence>
<keyword evidence="1" id="KW-0812">Transmembrane</keyword>
<reference evidence="2 3" key="1">
    <citation type="journal article" date="2013" name="Int. J. Syst. Evol. Microbiol.">
        <title>Aquimarina gracilis sp. nov., isolated from the gut microflora of a mussel, Mytilus coruscus, and emended description of Aquimarina spongiae.</title>
        <authorList>
            <person name="Park S.C."/>
            <person name="Choe H.N."/>
            <person name="Baik K.S."/>
            <person name="Seong C.N."/>
        </authorList>
    </citation>
    <scope>NUCLEOTIDE SEQUENCE [LARGE SCALE GENOMIC DNA]</scope>
    <source>
        <strain evidence="2 3">PSC32</strain>
    </source>
</reference>
<keyword evidence="1" id="KW-1133">Transmembrane helix</keyword>
<feature type="transmembrane region" description="Helical" evidence="1">
    <location>
        <begin position="68"/>
        <end position="88"/>
    </location>
</feature>
<dbReference type="Proteomes" id="UP001327027">
    <property type="component" value="Unassembled WGS sequence"/>
</dbReference>
<evidence type="ECO:0000313" key="2">
    <source>
        <dbReference type="EMBL" id="MEB3345615.1"/>
    </source>
</evidence>